<keyword evidence="4" id="KW-1133">Transmembrane helix</keyword>
<dbReference type="RefSeq" id="WP_084116219.1">
    <property type="nucleotide sequence ID" value="NZ_FWXH01000008.1"/>
</dbReference>
<evidence type="ECO:0000256" key="2">
    <source>
        <dbReference type="ARBA" id="ARBA00022803"/>
    </source>
</evidence>
<keyword evidence="4" id="KW-0812">Transmembrane</keyword>
<dbReference type="SMART" id="SM00028">
    <property type="entry name" value="TPR"/>
    <property type="match status" value="7"/>
</dbReference>
<dbReference type="AlphaFoldDB" id="A0A1W1XNU2"/>
<dbReference type="InterPro" id="IPR051685">
    <property type="entry name" value="Ycf3/AcsC/BcsC/TPR_MFPF"/>
</dbReference>
<dbReference type="Gene3D" id="1.25.40.10">
    <property type="entry name" value="Tetratricopeptide repeat domain"/>
    <property type="match status" value="3"/>
</dbReference>
<organism evidence="5 6">
    <name type="scientific">Clostridium acidisoli DSM 12555</name>
    <dbReference type="NCBI Taxonomy" id="1121291"/>
    <lineage>
        <taxon>Bacteria</taxon>
        <taxon>Bacillati</taxon>
        <taxon>Bacillota</taxon>
        <taxon>Clostridia</taxon>
        <taxon>Eubacteriales</taxon>
        <taxon>Clostridiaceae</taxon>
        <taxon>Clostridium</taxon>
    </lineage>
</organism>
<gene>
    <name evidence="5" type="ORF">SAMN02745134_02396</name>
</gene>
<dbReference type="PROSITE" id="PS51257">
    <property type="entry name" value="PROKAR_LIPOPROTEIN"/>
    <property type="match status" value="1"/>
</dbReference>
<dbReference type="OrthoDB" id="9769030at2"/>
<feature type="repeat" description="TPR" evidence="3">
    <location>
        <begin position="315"/>
        <end position="348"/>
    </location>
</feature>
<dbReference type="Proteomes" id="UP000192468">
    <property type="component" value="Unassembled WGS sequence"/>
</dbReference>
<sequence>MEVFKLKVILNKFIGRILTLVGIIIACFFLIMTIYIFFSKDSDGSRISTSITCLILTLIGIFMFIKGRSKNKKMNRLHIYNGLISDAGKTSIEDIAKIVKKPTNFVALDLQQLIMKNYIAGIYIDLNSNNIVFKKSDNEKILKINKKLEALKTFKYHDLYRNHKYKKIKYKVILEVLIYENLKKYEKAEQTLLNIIDNNKVELDLCYIHLGNIFIKMNKLIETSNCYEKALHINPENQEIRNKKDNITYKISSDFINEGKAKKAVDFLLKVYEREGERVSVSTINNISWAYNELRDYENALKFSNIGIEKDNNDYYILTNKGNALFGLNKNEEALEIYDKVIGIAPTTYPYGWFGKGISNYYLHNYYEAEVAFKKYINIKQSQDAYYYLSESLHAQHKYEEEIEFLNSIIKKSRNIAWYYNSKGYALCFQNKFHDAIECFDKTIKLDENFADAYYSKCRIFCEFNVIDGALDMFKKAVELDKKFKDVGKEDNMLDIIRSFKEYEKIINECI</sequence>
<proteinExistence type="predicted"/>
<evidence type="ECO:0000313" key="5">
    <source>
        <dbReference type="EMBL" id="SMC25188.1"/>
    </source>
</evidence>
<dbReference type="Pfam" id="PF13181">
    <property type="entry name" value="TPR_8"/>
    <property type="match status" value="2"/>
</dbReference>
<evidence type="ECO:0000256" key="3">
    <source>
        <dbReference type="PROSITE-ProRule" id="PRU00339"/>
    </source>
</evidence>
<evidence type="ECO:0000313" key="6">
    <source>
        <dbReference type="Proteomes" id="UP000192468"/>
    </source>
</evidence>
<accession>A0A1W1XNU2</accession>
<evidence type="ECO:0000256" key="1">
    <source>
        <dbReference type="ARBA" id="ARBA00022737"/>
    </source>
</evidence>
<evidence type="ECO:0000256" key="4">
    <source>
        <dbReference type="SAM" id="Phobius"/>
    </source>
</evidence>
<keyword evidence="2 3" id="KW-0802">TPR repeat</keyword>
<dbReference type="PANTHER" id="PTHR44943">
    <property type="entry name" value="CELLULOSE SYNTHASE OPERON PROTEIN C"/>
    <property type="match status" value="1"/>
</dbReference>
<dbReference type="STRING" id="1121291.SAMN02745134_02396"/>
<keyword evidence="4" id="KW-0472">Membrane</keyword>
<reference evidence="5 6" key="1">
    <citation type="submission" date="2017-04" db="EMBL/GenBank/DDBJ databases">
        <authorList>
            <person name="Afonso C.L."/>
            <person name="Miller P.J."/>
            <person name="Scott M.A."/>
            <person name="Spackman E."/>
            <person name="Goraichik I."/>
            <person name="Dimitrov K.M."/>
            <person name="Suarez D.L."/>
            <person name="Swayne D.E."/>
        </authorList>
    </citation>
    <scope>NUCLEOTIDE SEQUENCE [LARGE SCALE GENOMIC DNA]</scope>
    <source>
        <strain evidence="5 6">DSM 12555</strain>
    </source>
</reference>
<dbReference type="InterPro" id="IPR011990">
    <property type="entry name" value="TPR-like_helical_dom_sf"/>
</dbReference>
<feature type="transmembrane region" description="Helical" evidence="4">
    <location>
        <begin position="17"/>
        <end position="38"/>
    </location>
</feature>
<keyword evidence="6" id="KW-1185">Reference proteome</keyword>
<feature type="repeat" description="TPR" evidence="3">
    <location>
        <begin position="417"/>
        <end position="450"/>
    </location>
</feature>
<dbReference type="PROSITE" id="PS50005">
    <property type="entry name" value="TPR"/>
    <property type="match status" value="3"/>
</dbReference>
<feature type="transmembrane region" description="Helical" evidence="4">
    <location>
        <begin position="44"/>
        <end position="65"/>
    </location>
</feature>
<protein>
    <submittedName>
        <fullName evidence="5">Tetratricopeptide repeat-containing protein</fullName>
    </submittedName>
</protein>
<dbReference type="PANTHER" id="PTHR44943:SF8">
    <property type="entry name" value="TPR REPEAT-CONTAINING PROTEIN MJ0263"/>
    <property type="match status" value="1"/>
</dbReference>
<dbReference type="InterPro" id="IPR019734">
    <property type="entry name" value="TPR_rpt"/>
</dbReference>
<dbReference type="EMBL" id="FWXH01000008">
    <property type="protein sequence ID" value="SMC25188.1"/>
    <property type="molecule type" value="Genomic_DNA"/>
</dbReference>
<name>A0A1W1XNU2_9CLOT</name>
<keyword evidence="1" id="KW-0677">Repeat</keyword>
<feature type="repeat" description="TPR" evidence="3">
    <location>
        <begin position="204"/>
        <end position="237"/>
    </location>
</feature>
<dbReference type="SUPFAM" id="SSF48452">
    <property type="entry name" value="TPR-like"/>
    <property type="match status" value="2"/>
</dbReference>